<comment type="similarity">
    <text evidence="2">Belongs to the glycosyl hydrolase 88 family.</text>
</comment>
<dbReference type="GO" id="GO:0000272">
    <property type="term" value="P:polysaccharide catabolic process"/>
    <property type="evidence" value="ECO:0007669"/>
    <property type="project" value="TreeGrafter"/>
</dbReference>
<dbReference type="PANTHER" id="PTHR36845">
    <property type="entry name" value="HYDROLASE, PUTATIVE (AFU_ORTHOLOGUE AFUA_7G05090)-RELATED"/>
    <property type="match status" value="1"/>
</dbReference>
<evidence type="ECO:0000256" key="3">
    <source>
        <dbReference type="PIRSR" id="PIRSR610905-1"/>
    </source>
</evidence>
<proteinExistence type="inferred from homology"/>
<dbReference type="GO" id="GO:0052757">
    <property type="term" value="F:chondroitin hydrolase activity"/>
    <property type="evidence" value="ECO:0007669"/>
    <property type="project" value="TreeGrafter"/>
</dbReference>
<evidence type="ECO:0000313" key="5">
    <source>
        <dbReference type="EMBL" id="OMF57905.1"/>
    </source>
</evidence>
<dbReference type="RefSeq" id="WP_076166642.1">
    <property type="nucleotide sequence ID" value="NZ_MRTP01000001.1"/>
</dbReference>
<feature type="active site" description="Nucleophile" evidence="3">
    <location>
        <position position="93"/>
    </location>
</feature>
<comment type="caution">
    <text evidence="5">The sequence shown here is derived from an EMBL/GenBank/DDBJ whole genome shotgun (WGS) entry which is preliminary data.</text>
</comment>
<evidence type="ECO:0000256" key="2">
    <source>
        <dbReference type="ARBA" id="ARBA00038358"/>
    </source>
</evidence>
<dbReference type="AlphaFoldDB" id="A0A1R1F1D6"/>
<gene>
    <name evidence="5" type="ORF">BK138_04815</name>
</gene>
<feature type="active site" description="Proton donor" evidence="3">
    <location>
        <position position="150"/>
    </location>
</feature>
<organism evidence="5 6">
    <name type="scientific">Paenibacillus rhizosphaerae</name>
    <dbReference type="NCBI Taxonomy" id="297318"/>
    <lineage>
        <taxon>Bacteria</taxon>
        <taxon>Bacillati</taxon>
        <taxon>Bacillota</taxon>
        <taxon>Bacilli</taxon>
        <taxon>Bacillales</taxon>
        <taxon>Paenibacillaceae</taxon>
        <taxon>Paenibacillus</taxon>
    </lineage>
</organism>
<dbReference type="InterPro" id="IPR008928">
    <property type="entry name" value="6-hairpin_glycosidase_sf"/>
</dbReference>
<keyword evidence="6" id="KW-1185">Reference proteome</keyword>
<evidence type="ECO:0000256" key="1">
    <source>
        <dbReference type="ARBA" id="ARBA00022801"/>
    </source>
</evidence>
<dbReference type="Proteomes" id="UP000187172">
    <property type="component" value="Unassembled WGS sequence"/>
</dbReference>
<name>A0A1R1F1D6_9BACL</name>
<protein>
    <submittedName>
        <fullName evidence="5">Glycosyl hydrolase</fullName>
    </submittedName>
</protein>
<dbReference type="Gene3D" id="1.50.10.10">
    <property type="match status" value="1"/>
</dbReference>
<dbReference type="InterPro" id="IPR012341">
    <property type="entry name" value="6hp_glycosidase-like_sf"/>
</dbReference>
<feature type="binding site" evidence="4">
    <location>
        <position position="226"/>
    </location>
    <ligand>
        <name>substrate</name>
    </ligand>
</feature>
<dbReference type="Pfam" id="PF07470">
    <property type="entry name" value="Glyco_hydro_88"/>
    <property type="match status" value="1"/>
</dbReference>
<accession>A0A1R1F1D6</accession>
<reference evidence="5 6" key="1">
    <citation type="submission" date="2016-11" db="EMBL/GenBank/DDBJ databases">
        <title>Paenibacillus species isolates.</title>
        <authorList>
            <person name="Beno S.M."/>
        </authorList>
    </citation>
    <scope>NUCLEOTIDE SEQUENCE [LARGE SCALE GENOMIC DNA]</scope>
    <source>
        <strain evidence="5 6">FSL R5-0378</strain>
    </source>
</reference>
<feature type="binding site" evidence="4">
    <location>
        <position position="150"/>
    </location>
    <ligand>
        <name>substrate</name>
    </ligand>
</feature>
<dbReference type="STRING" id="297318.BK138_04815"/>
<dbReference type="EMBL" id="MRTP01000001">
    <property type="protein sequence ID" value="OMF57905.1"/>
    <property type="molecule type" value="Genomic_DNA"/>
</dbReference>
<feature type="binding site" evidence="4">
    <location>
        <position position="222"/>
    </location>
    <ligand>
        <name>substrate</name>
    </ligand>
</feature>
<evidence type="ECO:0000313" key="6">
    <source>
        <dbReference type="Proteomes" id="UP000187172"/>
    </source>
</evidence>
<dbReference type="InterPro" id="IPR052369">
    <property type="entry name" value="UG_Glycosaminoglycan_Hydrolase"/>
</dbReference>
<evidence type="ECO:0000256" key="4">
    <source>
        <dbReference type="PIRSR" id="PIRSR610905-2"/>
    </source>
</evidence>
<dbReference type="PANTHER" id="PTHR36845:SF1">
    <property type="entry name" value="HYDROLASE, PUTATIVE (AFU_ORTHOLOGUE AFUA_7G05090)-RELATED"/>
    <property type="match status" value="1"/>
</dbReference>
<feature type="binding site" evidence="4">
    <location>
        <position position="93"/>
    </location>
    <ligand>
        <name>substrate</name>
    </ligand>
</feature>
<dbReference type="InterPro" id="IPR010905">
    <property type="entry name" value="Glyco_hydro_88"/>
</dbReference>
<sequence length="374" mass="42080">MKDFETVKQEMWRQIVLKAGQMLERIGDKSPHAAGQDGKYDDMRIDWWTSGFWPGMLWLMYDMTGEDKYREAAWNWDERLSELWLVPNHYDHDVGFQFLPTAVIKHKLTGDEDAARRALLAAGFLAGRFNPAGRFIRAWNGDKTGWSIIDTMMNLSLLFWASEESGDPRYAHIAGQHADTVVRHFVRADGSVHHIIRFDAETGEAAEAIGGQGFAPDSAWSRGAAWALYGLTNAYRYTDRPDYLAAAQRVANFFIAHLPEDAVPYWDFRAEAVEAEGGIVRDSSAGAIAASGLLELAEVLGDIRGRGYLHAAQRILHSLYTAYGTWNDQDHEAVLLHGTGHKPVSQNVDVSLIYGDYFFIEAAAKLNGWKHRIF</sequence>
<dbReference type="SUPFAM" id="SSF48208">
    <property type="entry name" value="Six-hairpin glycosidases"/>
    <property type="match status" value="1"/>
</dbReference>
<keyword evidence="1 5" id="KW-0378">Hydrolase</keyword>